<dbReference type="AlphaFoldDB" id="A0A8K0STB7"/>
<reference evidence="12" key="1">
    <citation type="journal article" date="2021" name="Nat. Commun.">
        <title>Genetic determinants of endophytism in the Arabidopsis root mycobiome.</title>
        <authorList>
            <person name="Mesny F."/>
            <person name="Miyauchi S."/>
            <person name="Thiergart T."/>
            <person name="Pickel B."/>
            <person name="Atanasova L."/>
            <person name="Karlsson M."/>
            <person name="Huettel B."/>
            <person name="Barry K.W."/>
            <person name="Haridas S."/>
            <person name="Chen C."/>
            <person name="Bauer D."/>
            <person name="Andreopoulos W."/>
            <person name="Pangilinan J."/>
            <person name="LaButti K."/>
            <person name="Riley R."/>
            <person name="Lipzen A."/>
            <person name="Clum A."/>
            <person name="Drula E."/>
            <person name="Henrissat B."/>
            <person name="Kohler A."/>
            <person name="Grigoriev I.V."/>
            <person name="Martin F.M."/>
            <person name="Hacquard S."/>
        </authorList>
    </citation>
    <scope>NUCLEOTIDE SEQUENCE</scope>
    <source>
        <strain evidence="12">MPI-CAGE-CH-0235</strain>
    </source>
</reference>
<feature type="compositionally biased region" description="Basic and acidic residues" evidence="9">
    <location>
        <begin position="46"/>
        <end position="72"/>
    </location>
</feature>
<feature type="region of interest" description="Disordered" evidence="9">
    <location>
        <begin position="400"/>
        <end position="440"/>
    </location>
</feature>
<accession>A0A8K0STB7</accession>
<feature type="domain" description="RanBP2-type" evidence="11">
    <location>
        <begin position="195"/>
        <end position="224"/>
    </location>
</feature>
<feature type="compositionally biased region" description="Basic and acidic residues" evidence="9">
    <location>
        <begin position="526"/>
        <end position="536"/>
    </location>
</feature>
<dbReference type="PROSITE" id="PS50174">
    <property type="entry name" value="G_PATCH"/>
    <property type="match status" value="1"/>
</dbReference>
<dbReference type="CDD" id="cd00590">
    <property type="entry name" value="RRM_SF"/>
    <property type="match status" value="1"/>
</dbReference>
<dbReference type="InterPro" id="IPR001876">
    <property type="entry name" value="Znf_RanBP2"/>
</dbReference>
<evidence type="ECO:0000256" key="8">
    <source>
        <dbReference type="PROSITE-ProRule" id="PRU00322"/>
    </source>
</evidence>
<dbReference type="PROSITE" id="PS50199">
    <property type="entry name" value="ZF_RANBP2_2"/>
    <property type="match status" value="1"/>
</dbReference>
<keyword evidence="5" id="KW-0862">Zinc</keyword>
<evidence type="ECO:0000259" key="11">
    <source>
        <dbReference type="PROSITE" id="PS50199"/>
    </source>
</evidence>
<dbReference type="EMBL" id="JAGPNK010000008">
    <property type="protein sequence ID" value="KAH7316629.1"/>
    <property type="molecule type" value="Genomic_DNA"/>
</dbReference>
<dbReference type="SUPFAM" id="SSF90209">
    <property type="entry name" value="Ran binding protein zinc finger-like"/>
    <property type="match status" value="1"/>
</dbReference>
<comment type="caution">
    <text evidence="12">The sequence shown here is derived from an EMBL/GenBank/DDBJ whole genome shotgun (WGS) entry which is preliminary data.</text>
</comment>
<dbReference type="GO" id="GO:0008270">
    <property type="term" value="F:zinc ion binding"/>
    <property type="evidence" value="ECO:0007669"/>
    <property type="project" value="UniProtKB-KW"/>
</dbReference>
<organism evidence="12 13">
    <name type="scientific">Stachybotrys elegans</name>
    <dbReference type="NCBI Taxonomy" id="80388"/>
    <lineage>
        <taxon>Eukaryota</taxon>
        <taxon>Fungi</taxon>
        <taxon>Dikarya</taxon>
        <taxon>Ascomycota</taxon>
        <taxon>Pezizomycotina</taxon>
        <taxon>Sordariomycetes</taxon>
        <taxon>Hypocreomycetidae</taxon>
        <taxon>Hypocreales</taxon>
        <taxon>Stachybotryaceae</taxon>
        <taxon>Stachybotrys</taxon>
    </lineage>
</organism>
<feature type="compositionally biased region" description="Low complexity" evidence="9">
    <location>
        <begin position="467"/>
        <end position="476"/>
    </location>
</feature>
<protein>
    <recommendedName>
        <fullName evidence="14">RNA-binding protein</fullName>
    </recommendedName>
</protein>
<dbReference type="InterPro" id="IPR035979">
    <property type="entry name" value="RBD_domain_sf"/>
</dbReference>
<dbReference type="InterPro" id="IPR036443">
    <property type="entry name" value="Znf_RanBP2_sf"/>
</dbReference>
<dbReference type="InterPro" id="IPR012677">
    <property type="entry name" value="Nucleotide-bd_a/b_plait_sf"/>
</dbReference>
<feature type="compositionally biased region" description="Basic and acidic residues" evidence="9">
    <location>
        <begin position="633"/>
        <end position="646"/>
    </location>
</feature>
<dbReference type="OrthoDB" id="29221at2759"/>
<proteinExistence type="predicted"/>
<dbReference type="Proteomes" id="UP000813444">
    <property type="component" value="Unassembled WGS sequence"/>
</dbReference>
<dbReference type="Gene3D" id="4.10.1060.10">
    <property type="entry name" value="Zinc finger, RanBP2-type"/>
    <property type="match status" value="1"/>
</dbReference>
<keyword evidence="13" id="KW-1185">Reference proteome</keyword>
<dbReference type="SUPFAM" id="SSF54928">
    <property type="entry name" value="RNA-binding domain, RBD"/>
    <property type="match status" value="2"/>
</dbReference>
<feature type="region of interest" description="Disordered" evidence="9">
    <location>
        <begin position="270"/>
        <end position="297"/>
    </location>
</feature>
<feature type="compositionally biased region" description="Basic and acidic residues" evidence="9">
    <location>
        <begin position="563"/>
        <end position="579"/>
    </location>
</feature>
<evidence type="ECO:0000256" key="4">
    <source>
        <dbReference type="ARBA" id="ARBA00022771"/>
    </source>
</evidence>
<dbReference type="InterPro" id="IPR013087">
    <property type="entry name" value="Znf_C2H2_type"/>
</dbReference>
<evidence type="ECO:0000256" key="5">
    <source>
        <dbReference type="ARBA" id="ARBA00022833"/>
    </source>
</evidence>
<keyword evidence="2" id="KW-0479">Metal-binding</keyword>
<dbReference type="Gene3D" id="3.30.70.330">
    <property type="match status" value="1"/>
</dbReference>
<dbReference type="GO" id="GO:0000398">
    <property type="term" value="P:mRNA splicing, via spliceosome"/>
    <property type="evidence" value="ECO:0007669"/>
    <property type="project" value="TreeGrafter"/>
</dbReference>
<evidence type="ECO:0000256" key="7">
    <source>
        <dbReference type="ARBA" id="ARBA00023242"/>
    </source>
</evidence>
<evidence type="ECO:0000259" key="10">
    <source>
        <dbReference type="PROSITE" id="PS50174"/>
    </source>
</evidence>
<evidence type="ECO:0000313" key="12">
    <source>
        <dbReference type="EMBL" id="KAH7316629.1"/>
    </source>
</evidence>
<keyword evidence="4 8" id="KW-0863">Zinc-finger</keyword>
<evidence type="ECO:0000256" key="2">
    <source>
        <dbReference type="ARBA" id="ARBA00022723"/>
    </source>
</evidence>
<dbReference type="GO" id="GO:0003723">
    <property type="term" value="F:RNA binding"/>
    <property type="evidence" value="ECO:0007669"/>
    <property type="project" value="UniProtKB-KW"/>
</dbReference>
<dbReference type="Pfam" id="PF01585">
    <property type="entry name" value="G-patch"/>
    <property type="match status" value="1"/>
</dbReference>
<dbReference type="PROSITE" id="PS01358">
    <property type="entry name" value="ZF_RANBP2_1"/>
    <property type="match status" value="1"/>
</dbReference>
<dbReference type="GO" id="GO:0005634">
    <property type="term" value="C:nucleus"/>
    <property type="evidence" value="ECO:0007669"/>
    <property type="project" value="UniProtKB-SubCell"/>
</dbReference>
<feature type="compositionally biased region" description="Polar residues" evidence="9">
    <location>
        <begin position="477"/>
        <end position="512"/>
    </location>
</feature>
<feature type="domain" description="G-patch" evidence="10">
    <location>
        <begin position="650"/>
        <end position="696"/>
    </location>
</feature>
<comment type="subcellular location">
    <subcellularLocation>
        <location evidence="1">Nucleus</location>
    </subcellularLocation>
</comment>
<evidence type="ECO:0000256" key="9">
    <source>
        <dbReference type="SAM" id="MobiDB-lite"/>
    </source>
</evidence>
<evidence type="ECO:0000313" key="13">
    <source>
        <dbReference type="Proteomes" id="UP000813444"/>
    </source>
</evidence>
<dbReference type="PROSITE" id="PS00028">
    <property type="entry name" value="ZINC_FINGER_C2H2_1"/>
    <property type="match status" value="1"/>
</dbReference>
<sequence>MSYGRARSGRYEDEDDYGRRRHYISREHDYGGMYDDAPPQDDAEQYGDRYERGSRGGYSRDRRHHDRGDRSRSRGRFASSRSQSPTRDAGKPSDTVILEGLPFSLSATELRENLLRDSVASEFGPIDVRISSSKGYRRAFVQFESIEQAAVFVKENFPKLPIQLENSTDDLPDGRFDAYIHYARSRDDIDTRITNSANWICSSCDFSNYSTRSKCKMCGNSPSGSNWQQSLTGSTDAADMPSQILVVYPLPQFVNEDMFANDIRRLEIHKPEPSKDTGAGPPKLKSTAPTVENSAYGARPGSLHRVFLMRETETDESLKYGFAEFWTLEDATAAMTKFKMLRAFHVAACAVTVSNIHMGVFLPETRAMSPAIERMSFHPLFNPTLLVRYRDLHAYPSQKIVNPQAPALEGSAKQAEDEPSDGKKSKKRKAEGSLAASTLKKSVPMAGQMAMWQKKHDELRGQKPGQEASGSAESSGPYTSASASQNKPSNSGLIKISLSGTKTLDTPTSVSNDADPGRSSAATEVAEEKEVKENAEELYMDRARLMCLICMRKYKSLEEVGIHEKSRNHRNSMENEELVKAALPRLAARDKRMQQQAGAQDGALTESQYRDRAKERREAFNQPKKPSGQPTKPKPEAKRPQDDKVTSKPAPSKGAGMLAKMGWTAGTGLGANADGRVDVVASNAYQEGVGLGAEGGNLGDAAQLAEKKTKNSYTEYVNSVQDRARERYNKMT</sequence>
<dbReference type="SMART" id="SM00547">
    <property type="entry name" value="ZnF_RBZ"/>
    <property type="match status" value="1"/>
</dbReference>
<evidence type="ECO:0000256" key="1">
    <source>
        <dbReference type="ARBA" id="ARBA00004123"/>
    </source>
</evidence>
<dbReference type="InterPro" id="IPR000467">
    <property type="entry name" value="G_patch_dom"/>
</dbReference>
<evidence type="ECO:0000256" key="6">
    <source>
        <dbReference type="ARBA" id="ARBA00022884"/>
    </source>
</evidence>
<feature type="compositionally biased region" description="Basic and acidic residues" evidence="9">
    <location>
        <begin position="414"/>
        <end position="423"/>
    </location>
</feature>
<dbReference type="PANTHER" id="PTHR13948">
    <property type="entry name" value="RNA-BINDING PROTEIN"/>
    <property type="match status" value="1"/>
</dbReference>
<keyword evidence="6" id="KW-0694">RNA-binding</keyword>
<feature type="region of interest" description="Disordered" evidence="9">
    <location>
        <begin position="563"/>
        <end position="658"/>
    </location>
</feature>
<feature type="region of interest" description="Disordered" evidence="9">
    <location>
        <begin position="1"/>
        <end position="95"/>
    </location>
</feature>
<feature type="compositionally biased region" description="Basic and acidic residues" evidence="9">
    <location>
        <begin position="608"/>
        <end position="619"/>
    </location>
</feature>
<evidence type="ECO:0008006" key="14">
    <source>
        <dbReference type="Google" id="ProtNLM"/>
    </source>
</evidence>
<keyword evidence="7" id="KW-0539">Nucleus</keyword>
<gene>
    <name evidence="12" type="ORF">B0I35DRAFT_354623</name>
</gene>
<keyword evidence="3" id="KW-0677">Repeat</keyword>
<feature type="region of interest" description="Disordered" evidence="9">
    <location>
        <begin position="454"/>
        <end position="536"/>
    </location>
</feature>
<evidence type="ECO:0000256" key="3">
    <source>
        <dbReference type="ARBA" id="ARBA00022737"/>
    </source>
</evidence>
<dbReference type="PANTHER" id="PTHR13948:SF3">
    <property type="entry name" value="FI21118P1"/>
    <property type="match status" value="1"/>
</dbReference>
<name>A0A8K0STB7_9HYPO</name>
<dbReference type="SMART" id="SM00443">
    <property type="entry name" value="G_patch"/>
    <property type="match status" value="1"/>
</dbReference>